<evidence type="ECO:0000256" key="1">
    <source>
        <dbReference type="SAM" id="MobiDB-lite"/>
    </source>
</evidence>
<sequence length="263" mass="30011">MNNNSDELSHTFRNQSTGDVTNIPAVTDPKTGKHIILWRDIQDGFEKAKAIWNGKTPVPFMIDENLEHVIPLRIAYYQGVVLDVVMETTISTGEAVCLSQILSAGKEESNQTVATPAIADHMIYPNTIPEVSQSSILAQNLLHNNLLQTIMSSQVISIHSIDRLQIEMDKLHEKVDQIQQHMDINQQLQQHTSEELIKKQDEMTQMQEQALHRLAIIQNRVQAVVTQNYELHEYPIPRLFIILPKAVGLRDKFKSLFSDQFRL</sequence>
<protein>
    <submittedName>
        <fullName evidence="2">Uncharacterized protein</fullName>
    </submittedName>
</protein>
<feature type="compositionally biased region" description="Polar residues" evidence="1">
    <location>
        <begin position="1"/>
        <end position="20"/>
    </location>
</feature>
<feature type="non-terminal residue" evidence="2">
    <location>
        <position position="263"/>
    </location>
</feature>
<dbReference type="Proteomes" id="UP000749646">
    <property type="component" value="Unassembled WGS sequence"/>
</dbReference>
<reference evidence="2" key="1">
    <citation type="journal article" date="2020" name="Fungal Divers.">
        <title>Resolving the Mortierellaceae phylogeny through synthesis of multi-gene phylogenetics and phylogenomics.</title>
        <authorList>
            <person name="Vandepol N."/>
            <person name="Liber J."/>
            <person name="Desiro A."/>
            <person name="Na H."/>
            <person name="Kennedy M."/>
            <person name="Barry K."/>
            <person name="Grigoriev I.V."/>
            <person name="Miller A.N."/>
            <person name="O'Donnell K."/>
            <person name="Stajich J.E."/>
            <person name="Bonito G."/>
        </authorList>
    </citation>
    <scope>NUCLEOTIDE SEQUENCE</scope>
    <source>
        <strain evidence="2">MES-2147</strain>
    </source>
</reference>
<feature type="region of interest" description="Disordered" evidence="1">
    <location>
        <begin position="1"/>
        <end position="26"/>
    </location>
</feature>
<evidence type="ECO:0000313" key="3">
    <source>
        <dbReference type="Proteomes" id="UP000749646"/>
    </source>
</evidence>
<keyword evidence="3" id="KW-1185">Reference proteome</keyword>
<organism evidence="2 3">
    <name type="scientific">Modicella reniformis</name>
    <dbReference type="NCBI Taxonomy" id="1440133"/>
    <lineage>
        <taxon>Eukaryota</taxon>
        <taxon>Fungi</taxon>
        <taxon>Fungi incertae sedis</taxon>
        <taxon>Mucoromycota</taxon>
        <taxon>Mortierellomycotina</taxon>
        <taxon>Mortierellomycetes</taxon>
        <taxon>Mortierellales</taxon>
        <taxon>Mortierellaceae</taxon>
        <taxon>Modicella</taxon>
    </lineage>
</organism>
<dbReference type="EMBL" id="JAAAHW010001093">
    <property type="protein sequence ID" value="KAF9996880.1"/>
    <property type="molecule type" value="Genomic_DNA"/>
</dbReference>
<dbReference type="OrthoDB" id="2446071at2759"/>
<gene>
    <name evidence="2" type="ORF">BGZ65_007547</name>
</gene>
<evidence type="ECO:0000313" key="2">
    <source>
        <dbReference type="EMBL" id="KAF9996880.1"/>
    </source>
</evidence>
<comment type="caution">
    <text evidence="2">The sequence shown here is derived from an EMBL/GenBank/DDBJ whole genome shotgun (WGS) entry which is preliminary data.</text>
</comment>
<dbReference type="AlphaFoldDB" id="A0A9P6MFG3"/>
<name>A0A9P6MFG3_9FUNG</name>
<accession>A0A9P6MFG3</accession>
<proteinExistence type="predicted"/>